<dbReference type="FunFam" id="3.30.40.10:FF:001138">
    <property type="entry name" value="Ankyrin_repeats_(Many_copies)/Ankyrin_repeats_(3_ copies)/Zinc_finger_-_C3HC4_type_(RING_finger )_containing_protein_-_putativ"/>
    <property type="match status" value="1"/>
</dbReference>
<feature type="compositionally biased region" description="Gly residues" evidence="2">
    <location>
        <begin position="817"/>
        <end position="826"/>
    </location>
</feature>
<protein>
    <submittedName>
        <fullName evidence="4">Ankyrin repeats (3 copies)/Ankyrin repeat</fullName>
    </submittedName>
</protein>
<dbReference type="InterPro" id="IPR002110">
    <property type="entry name" value="Ankyrin_rpt"/>
</dbReference>
<dbReference type="Pfam" id="PF12796">
    <property type="entry name" value="Ank_2"/>
    <property type="match status" value="1"/>
</dbReference>
<dbReference type="Gene3D" id="3.30.40.10">
    <property type="entry name" value="Zinc/RING finger domain, C3HC4 (zinc finger)"/>
    <property type="match status" value="1"/>
</dbReference>
<keyword evidence="1" id="KW-0479">Metal-binding</keyword>
<dbReference type="AlphaFoldDB" id="A0AAW0EY16"/>
<proteinExistence type="predicted"/>
<comment type="caution">
    <text evidence="4">The sequence shown here is derived from an EMBL/GenBank/DDBJ whole genome shotgun (WGS) entry which is preliminary data.</text>
</comment>
<dbReference type="Proteomes" id="UP001430356">
    <property type="component" value="Unassembled WGS sequence"/>
</dbReference>
<dbReference type="SUPFAM" id="SSF48403">
    <property type="entry name" value="Ankyrin repeat"/>
    <property type="match status" value="1"/>
</dbReference>
<feature type="compositionally biased region" description="Low complexity" evidence="2">
    <location>
        <begin position="259"/>
        <end position="268"/>
    </location>
</feature>
<evidence type="ECO:0000259" key="3">
    <source>
        <dbReference type="PROSITE" id="PS50089"/>
    </source>
</evidence>
<keyword evidence="1" id="KW-0862">Zinc</keyword>
<accession>A0AAW0EY16</accession>
<organism evidence="4 5">
    <name type="scientific">Novymonas esmeraldas</name>
    <dbReference type="NCBI Taxonomy" id="1808958"/>
    <lineage>
        <taxon>Eukaryota</taxon>
        <taxon>Discoba</taxon>
        <taxon>Euglenozoa</taxon>
        <taxon>Kinetoplastea</taxon>
        <taxon>Metakinetoplastina</taxon>
        <taxon>Trypanosomatida</taxon>
        <taxon>Trypanosomatidae</taxon>
        <taxon>Novymonas</taxon>
    </lineage>
</organism>
<dbReference type="EMBL" id="JAECZO010000167">
    <property type="protein sequence ID" value="KAK7198684.1"/>
    <property type="molecule type" value="Genomic_DNA"/>
</dbReference>
<dbReference type="PROSITE" id="PS50089">
    <property type="entry name" value="ZF_RING_2"/>
    <property type="match status" value="1"/>
</dbReference>
<dbReference type="Gene3D" id="1.25.40.20">
    <property type="entry name" value="Ankyrin repeat-containing domain"/>
    <property type="match status" value="1"/>
</dbReference>
<feature type="region of interest" description="Disordered" evidence="2">
    <location>
        <begin position="806"/>
        <end position="826"/>
    </location>
</feature>
<dbReference type="GO" id="GO:0008270">
    <property type="term" value="F:zinc ion binding"/>
    <property type="evidence" value="ECO:0007669"/>
    <property type="project" value="UniProtKB-KW"/>
</dbReference>
<dbReference type="InterPro" id="IPR051425">
    <property type="entry name" value="Formin_Homology"/>
</dbReference>
<gene>
    <name evidence="4" type="ORF">NESM_000832100</name>
</gene>
<dbReference type="InterPro" id="IPR013083">
    <property type="entry name" value="Znf_RING/FYVE/PHD"/>
</dbReference>
<feature type="domain" description="RING-type" evidence="3">
    <location>
        <begin position="839"/>
        <end position="884"/>
    </location>
</feature>
<keyword evidence="1" id="KW-0863">Zinc-finger</keyword>
<evidence type="ECO:0000256" key="1">
    <source>
        <dbReference type="PROSITE-ProRule" id="PRU00175"/>
    </source>
</evidence>
<evidence type="ECO:0000313" key="5">
    <source>
        <dbReference type="Proteomes" id="UP001430356"/>
    </source>
</evidence>
<dbReference type="PANTHER" id="PTHR45725">
    <property type="entry name" value="FORMIN HOMOLOGY 2 FAMILY MEMBER"/>
    <property type="match status" value="1"/>
</dbReference>
<dbReference type="PANTHER" id="PTHR45725:SF1">
    <property type="entry name" value="DISHEVELLED ASSOCIATED ACTIVATOR OF MORPHOGENESIS, ISOFORM D"/>
    <property type="match status" value="1"/>
</dbReference>
<name>A0AAW0EY16_9TRYP</name>
<feature type="region of interest" description="Disordered" evidence="2">
    <location>
        <begin position="144"/>
        <end position="268"/>
    </location>
</feature>
<dbReference type="InterPro" id="IPR036770">
    <property type="entry name" value="Ankyrin_rpt-contain_sf"/>
</dbReference>
<dbReference type="InterPro" id="IPR001841">
    <property type="entry name" value="Znf_RING"/>
</dbReference>
<evidence type="ECO:0000313" key="4">
    <source>
        <dbReference type="EMBL" id="KAK7198684.1"/>
    </source>
</evidence>
<evidence type="ECO:0000256" key="2">
    <source>
        <dbReference type="SAM" id="MobiDB-lite"/>
    </source>
</evidence>
<keyword evidence="5" id="KW-1185">Reference proteome</keyword>
<sequence>MEYRHAADGNTEELRAWLRAHPERVNVPAKGSNMTLLYTCISNCHRTDVASLQAGCSRYLDTVSMLCEEYRADVLAPNGGSFNTALHLAASTGATGIVRYLVDVLHTPVDKENIFNERPVQLAQRNGHVECAAILSAAAALQSRPPQQSPLSRGASLQHIHIGSSGGGGSSSGPGRFQSMTVSDSDDEEGAHAGVDGSWGGNGLPRQVRSDGVGLSSLAPQHTTRGSGVCTAPSFTSFGEGSSVRASPLPLPTLRRHASGTGAASFSGATASTTTIASTSLPPLLPGIHANSGAAVALPPPPPPPPLPLPVRPRREFDITASRVLANPDLQGFRSAYGDGFKYVQCSDHYELRGILPYTYRGTVYFTPVIISVYAPAAAAETSDGSLSPCGSLPSKASFTHGAGAAAAAAAAVASGAATGTSSPTASATPDVAPRVVYCRYRVCVNVQRLNDFAISRKAEYLDPISGAVLPAPGDDKYQTLTAYVRNVVVRNFEAVPPLIVPTSSYAFPLRPNVAALGSGGGSAADTYRHHHSHSAPSFMQNALPLRTPSHVRCATILRSLSRFGDGLCRYFPARHRIVAHVPLYSERKSAVLAIAQERPYTTTVGQTSPPPPAATATATAQLPASKLNAVEGAMPVAGGKAGVTQQVVVEAVAELHVRVLLQFTVSPSTGDAVEGGTYASPPRVYLVDAATRPTVPPVDATAGGAAAAALTTQCFTGLMADRESGEVRPELIRLSPESWRASGSVYDILVELQRALSGVLESFAMRYTNRSAATAAAAVASPHHAAASPPPAALDDFFTTPTTQASPTAVAASGTRSGGGGGGGGGGDVALRNSAGVCLYCGQALHASRVLLQPCGHDGLCGLCVQRLQSHCREEIFACPVCHGAVQRVMEVYI</sequence>
<reference evidence="4 5" key="1">
    <citation type="journal article" date="2021" name="MBio">
        <title>A New Model Trypanosomatid, Novymonas esmeraldas: Genomic Perception of Its 'Candidatus Pandoraea novymonadis' Endosymbiont.</title>
        <authorList>
            <person name="Zakharova A."/>
            <person name="Saura A."/>
            <person name="Butenko A."/>
            <person name="Podesvova L."/>
            <person name="Warmusova S."/>
            <person name="Kostygov A.Y."/>
            <person name="Nenarokova A."/>
            <person name="Lukes J."/>
            <person name="Opperdoes F.R."/>
            <person name="Yurchenko V."/>
        </authorList>
    </citation>
    <scope>NUCLEOTIDE SEQUENCE [LARGE SCALE GENOMIC DNA]</scope>
    <source>
        <strain evidence="4 5">E262AT.01</strain>
    </source>
</reference>